<evidence type="ECO:0000313" key="1">
    <source>
        <dbReference type="EMBL" id="TGZ77713.1"/>
    </source>
</evidence>
<reference evidence="1 2" key="1">
    <citation type="submission" date="2019-04" db="EMBL/GenBank/DDBJ databases">
        <title>Comparative genomics and transcriptomics to analyze fruiting body development in filamentous ascomycetes.</title>
        <authorList>
            <consortium name="DOE Joint Genome Institute"/>
            <person name="Lutkenhaus R."/>
            <person name="Traeger S."/>
            <person name="Breuer J."/>
            <person name="Kuo A."/>
            <person name="Lipzen A."/>
            <person name="Pangilinan J."/>
            <person name="Dilworth D."/>
            <person name="Sandor L."/>
            <person name="Poggeler S."/>
            <person name="Barry K."/>
            <person name="Grigoriev I.V."/>
            <person name="Nowrousian M."/>
        </authorList>
    </citation>
    <scope>NUCLEOTIDE SEQUENCE [LARGE SCALE GENOMIC DNA]</scope>
    <source>
        <strain evidence="1 2">CBS 389.68</strain>
    </source>
</reference>
<dbReference type="Proteomes" id="UP000298138">
    <property type="component" value="Unassembled WGS sequence"/>
</dbReference>
<accession>A0A4S2ML97</accession>
<gene>
    <name evidence="1" type="ORF">EX30DRAFT_181600</name>
</gene>
<sequence>MFGNAAADAFHICHHQHHHQGKKKWISSDNRVRYSPNPPLPLPLPLTVPLSLFLSRLLNIRCPRDSRVLAGHPNGEAESTYEDMMLIPSILCSVATNSTLLNEWACSRHTHTLSLSHHPLPLALHHHPLLPSPSSSSPNFSSNPLSLAPSPPPSAVWPLARVGLPAATPSLCRSDTHHPVLSLAAATIVDTSPHIGVSLVSAT</sequence>
<evidence type="ECO:0000313" key="2">
    <source>
        <dbReference type="Proteomes" id="UP000298138"/>
    </source>
</evidence>
<dbReference type="AlphaFoldDB" id="A0A4S2ML97"/>
<dbReference type="InParanoid" id="A0A4S2ML97"/>
<name>A0A4S2ML97_9PEZI</name>
<protein>
    <submittedName>
        <fullName evidence="1">Uncharacterized protein</fullName>
    </submittedName>
</protein>
<keyword evidence="2" id="KW-1185">Reference proteome</keyword>
<organism evidence="1 2">
    <name type="scientific">Ascodesmis nigricans</name>
    <dbReference type="NCBI Taxonomy" id="341454"/>
    <lineage>
        <taxon>Eukaryota</taxon>
        <taxon>Fungi</taxon>
        <taxon>Dikarya</taxon>
        <taxon>Ascomycota</taxon>
        <taxon>Pezizomycotina</taxon>
        <taxon>Pezizomycetes</taxon>
        <taxon>Pezizales</taxon>
        <taxon>Ascodesmidaceae</taxon>
        <taxon>Ascodesmis</taxon>
    </lineage>
</organism>
<dbReference type="EMBL" id="ML220150">
    <property type="protein sequence ID" value="TGZ77713.1"/>
    <property type="molecule type" value="Genomic_DNA"/>
</dbReference>
<proteinExistence type="predicted"/>